<sequence>MCGNTLSRVILLMGTDYQQDPASGITPDVFIRHCPNLKHFAFVGNIKNPTEYRPFTALADFQHQHLDDLALNISNMEDRLNALVYLEIAPKLKRFGIALSNILYTAGASISEKVLRLRPELNIVVLAGESSSTLLSGYTNLYDEDMLRYLSHFRFPFLRRLILAWSIFWDGEYNLRRFFQHAVENLTSLLIQHDASYINDELLTLVATHAQNLQEIGLCGGSYTSNGLKQFLETMAHPERTLRKVNFNTAHAVDTEVLGTIAASQLCIINEMVLFDIYRMGLKEMQNFLDAMVESDKTMDHLRLVFYQEMEPHEFVETNTAKEFLEKIKINLR</sequence>
<dbReference type="Gene3D" id="3.80.10.10">
    <property type="entry name" value="Ribonuclease Inhibitor"/>
    <property type="match status" value="1"/>
</dbReference>
<gene>
    <name evidence="1" type="ORF">BDA99DRAFT_535746</name>
</gene>
<keyword evidence="2" id="KW-1185">Reference proteome</keyword>
<dbReference type="SUPFAM" id="SSF52047">
    <property type="entry name" value="RNI-like"/>
    <property type="match status" value="1"/>
</dbReference>
<dbReference type="EMBL" id="JAIXMP010000009">
    <property type="protein sequence ID" value="KAI9268235.1"/>
    <property type="molecule type" value="Genomic_DNA"/>
</dbReference>
<organism evidence="1 2">
    <name type="scientific">Phascolomyces articulosus</name>
    <dbReference type="NCBI Taxonomy" id="60185"/>
    <lineage>
        <taxon>Eukaryota</taxon>
        <taxon>Fungi</taxon>
        <taxon>Fungi incertae sedis</taxon>
        <taxon>Mucoromycota</taxon>
        <taxon>Mucoromycotina</taxon>
        <taxon>Mucoromycetes</taxon>
        <taxon>Mucorales</taxon>
        <taxon>Lichtheimiaceae</taxon>
        <taxon>Phascolomyces</taxon>
    </lineage>
</organism>
<protein>
    <submittedName>
        <fullName evidence="1">Uncharacterized protein</fullName>
    </submittedName>
</protein>
<proteinExistence type="predicted"/>
<evidence type="ECO:0000313" key="1">
    <source>
        <dbReference type="EMBL" id="KAI9268235.1"/>
    </source>
</evidence>
<name>A0AAD5PHJ9_9FUNG</name>
<comment type="caution">
    <text evidence="1">The sequence shown here is derived from an EMBL/GenBank/DDBJ whole genome shotgun (WGS) entry which is preliminary data.</text>
</comment>
<dbReference type="Proteomes" id="UP001209540">
    <property type="component" value="Unassembled WGS sequence"/>
</dbReference>
<reference evidence="1" key="2">
    <citation type="submission" date="2023-02" db="EMBL/GenBank/DDBJ databases">
        <authorList>
            <consortium name="DOE Joint Genome Institute"/>
            <person name="Mondo S.J."/>
            <person name="Chang Y."/>
            <person name="Wang Y."/>
            <person name="Ahrendt S."/>
            <person name="Andreopoulos W."/>
            <person name="Barry K."/>
            <person name="Beard J."/>
            <person name="Benny G.L."/>
            <person name="Blankenship S."/>
            <person name="Bonito G."/>
            <person name="Cuomo C."/>
            <person name="Desiro A."/>
            <person name="Gervers K.A."/>
            <person name="Hundley H."/>
            <person name="Kuo A."/>
            <person name="LaButti K."/>
            <person name="Lang B.F."/>
            <person name="Lipzen A."/>
            <person name="O'Donnell K."/>
            <person name="Pangilinan J."/>
            <person name="Reynolds N."/>
            <person name="Sandor L."/>
            <person name="Smith M.W."/>
            <person name="Tsang A."/>
            <person name="Grigoriev I.V."/>
            <person name="Stajich J.E."/>
            <person name="Spatafora J.W."/>
        </authorList>
    </citation>
    <scope>NUCLEOTIDE SEQUENCE</scope>
    <source>
        <strain evidence="1">RSA 2281</strain>
    </source>
</reference>
<evidence type="ECO:0000313" key="2">
    <source>
        <dbReference type="Proteomes" id="UP001209540"/>
    </source>
</evidence>
<reference evidence="1" key="1">
    <citation type="journal article" date="2022" name="IScience">
        <title>Evolution of zygomycete secretomes and the origins of terrestrial fungal ecologies.</title>
        <authorList>
            <person name="Chang Y."/>
            <person name="Wang Y."/>
            <person name="Mondo S."/>
            <person name="Ahrendt S."/>
            <person name="Andreopoulos W."/>
            <person name="Barry K."/>
            <person name="Beard J."/>
            <person name="Benny G.L."/>
            <person name="Blankenship S."/>
            <person name="Bonito G."/>
            <person name="Cuomo C."/>
            <person name="Desiro A."/>
            <person name="Gervers K.A."/>
            <person name="Hundley H."/>
            <person name="Kuo A."/>
            <person name="LaButti K."/>
            <person name="Lang B.F."/>
            <person name="Lipzen A."/>
            <person name="O'Donnell K."/>
            <person name="Pangilinan J."/>
            <person name="Reynolds N."/>
            <person name="Sandor L."/>
            <person name="Smith M.E."/>
            <person name="Tsang A."/>
            <person name="Grigoriev I.V."/>
            <person name="Stajich J.E."/>
            <person name="Spatafora J.W."/>
        </authorList>
    </citation>
    <scope>NUCLEOTIDE SEQUENCE</scope>
    <source>
        <strain evidence="1">RSA 2281</strain>
    </source>
</reference>
<accession>A0AAD5PHJ9</accession>
<dbReference type="AlphaFoldDB" id="A0AAD5PHJ9"/>
<dbReference type="InterPro" id="IPR032675">
    <property type="entry name" value="LRR_dom_sf"/>
</dbReference>